<gene>
    <name evidence="2" type="ordered locus">Zymop_2051</name>
</gene>
<organism evidence="2 3">
    <name type="scientific">Zymomonas mobilis subsp. pomaceae (strain ATCC 29192 / DSM 22645 / JCM 10191 / CCUG 17912 / NBRC 13757 / NCIMB 11200 / NRRL B-4491 / Barker I)</name>
    <dbReference type="NCBI Taxonomy" id="579138"/>
    <lineage>
        <taxon>Bacteria</taxon>
        <taxon>Pseudomonadati</taxon>
        <taxon>Pseudomonadota</taxon>
        <taxon>Alphaproteobacteria</taxon>
        <taxon>Sphingomonadales</taxon>
        <taxon>Zymomonadaceae</taxon>
        <taxon>Zymomonas</taxon>
    </lineage>
</organism>
<accession>F8EWJ0</accession>
<dbReference type="RefSeq" id="WP_013945640.1">
    <property type="nucleotide sequence ID" value="NC_015716.1"/>
</dbReference>
<dbReference type="Proteomes" id="UP000000491">
    <property type="component" value="Plasmid pZYMOP02"/>
</dbReference>
<evidence type="ECO:0000313" key="2">
    <source>
        <dbReference type="EMBL" id="AEI38633.1"/>
    </source>
</evidence>
<evidence type="ECO:0000259" key="1">
    <source>
        <dbReference type="PROSITE" id="PS50878"/>
    </source>
</evidence>
<dbReference type="NCBIfam" id="NF041747">
    <property type="entry name" value="Drt3a"/>
    <property type="match status" value="1"/>
</dbReference>
<geneLocation type="plasmid" evidence="2 3">
    <name>pZYMOP02</name>
</geneLocation>
<dbReference type="AlphaFoldDB" id="F8EWJ0"/>
<dbReference type="Pfam" id="PF00078">
    <property type="entry name" value="RVT_1"/>
    <property type="match status" value="1"/>
</dbReference>
<feature type="domain" description="Reverse transcriptase" evidence="1">
    <location>
        <begin position="1"/>
        <end position="318"/>
    </location>
</feature>
<sequence>MLDQTFSAHNLRKISEQEKRKGRIRDLIYFKEVKRKTEELKSAIQVTKDFRHRHRGKYSTDKQSEFNIIKEIREEKRKERDDLLLKGLEDVSRVINRKNFEISFTKKSGPNGKPVYVIDKNQPDQLYALKKLEANIAAIYKVRPQNRNQIMDQLIGILSSRFNYHVIRTDITSFFETIPHDRLLGKLKADQLLSQKSMRITEKILFLYADLALTPGKGLPRGLGISSYLSELYMRDFDQKIKSLPDTVFYARYVDDIVILFAPLPGSDVSTKKEEIKNHLLSFSLSMNLKKTEESPLDDDGHPRSRSGWSFEYLGYKLDFGSDLSVTMSKKRLDRYKKRICVSFDRYQSQKTKNSKHAYRLLIKRVRFLTSNTQLTHNKSNAYVGIYFNNRHLNKYKDLKALDNFLGIKIQQILSPSLRRKLNQYSFEAGFKEKNFRRFHKKDEFKEIVKAWKYEK</sequence>
<proteinExistence type="predicted"/>
<dbReference type="KEGG" id="zmp:Zymop_2051"/>
<dbReference type="PROSITE" id="PS50878">
    <property type="entry name" value="RT_POL"/>
    <property type="match status" value="1"/>
</dbReference>
<name>F8EWJ0_ZYMMT</name>
<dbReference type="InterPro" id="IPR000477">
    <property type="entry name" value="RT_dom"/>
</dbReference>
<dbReference type="CDD" id="cd01646">
    <property type="entry name" value="RT_Bac_retron_I"/>
    <property type="match status" value="1"/>
</dbReference>
<dbReference type="PATRIC" id="fig|579138.3.peg.1868"/>
<dbReference type="InterPro" id="IPR043502">
    <property type="entry name" value="DNA/RNA_pol_sf"/>
</dbReference>
<keyword evidence="2" id="KW-0614">Plasmid</keyword>
<dbReference type="HOGENOM" id="CLU_044812_0_0_5"/>
<dbReference type="SUPFAM" id="SSF56672">
    <property type="entry name" value="DNA/RNA polymerases"/>
    <property type="match status" value="1"/>
</dbReference>
<dbReference type="EMBL" id="CP002867">
    <property type="protein sequence ID" value="AEI38633.1"/>
    <property type="molecule type" value="Genomic_DNA"/>
</dbReference>
<reference evidence="2 3" key="1">
    <citation type="journal article" date="2011" name="J. Bacteriol.">
        <title>Genome sequence of the ethanol-producing Zymomonas mobilis subsp. pomaceae lectotype strain ATCC 29192.</title>
        <authorList>
            <person name="Kouvelis V.N."/>
            <person name="Davenport K.W."/>
            <person name="Brettin T.S."/>
            <person name="Bruce D."/>
            <person name="Detter C."/>
            <person name="Han C.S."/>
            <person name="Nolan M."/>
            <person name="Tapia R."/>
            <person name="Damoulaki A."/>
            <person name="Kyrpides N.C."/>
            <person name="Typas M.A."/>
            <person name="Pappas K.M."/>
        </authorList>
    </citation>
    <scope>NUCLEOTIDE SEQUENCE [LARGE SCALE GENOMIC DNA]</scope>
    <source>
        <strain evidence="3">ATCC 29192 / DSM 22645 / JCM 10191 / CCUG 17912 / NBRC 13757 / NCIMB 11200 / NRRL B-4491 / Barker I</strain>
        <plasmid evidence="2">pZYMOP02</plasmid>
    </source>
</reference>
<protein>
    <recommendedName>
        <fullName evidence="1">Reverse transcriptase domain-containing protein</fullName>
    </recommendedName>
</protein>
<evidence type="ECO:0000313" key="3">
    <source>
        <dbReference type="Proteomes" id="UP000000491"/>
    </source>
</evidence>